<dbReference type="EMBL" id="JABWDU010000008">
    <property type="protein sequence ID" value="NVD42230.1"/>
    <property type="molecule type" value="Genomic_DNA"/>
</dbReference>
<evidence type="ECO:0000313" key="2">
    <source>
        <dbReference type="EMBL" id="NVD42230.1"/>
    </source>
</evidence>
<keyword evidence="3" id="KW-1185">Reference proteome</keyword>
<dbReference type="Proteomes" id="UP000520198">
    <property type="component" value="Unassembled WGS sequence"/>
</dbReference>
<protein>
    <submittedName>
        <fullName evidence="2">VOC family protein</fullName>
    </submittedName>
</protein>
<dbReference type="InterPro" id="IPR004360">
    <property type="entry name" value="Glyas_Fos-R_dOase_dom"/>
</dbReference>
<dbReference type="PANTHER" id="PTHR21366:SF22">
    <property type="entry name" value="VOC DOMAIN-CONTAINING PROTEIN"/>
    <property type="match status" value="1"/>
</dbReference>
<dbReference type="RefSeq" id="WP_176355599.1">
    <property type="nucleotide sequence ID" value="NZ_JABWDU010000008.1"/>
</dbReference>
<dbReference type="PANTHER" id="PTHR21366">
    <property type="entry name" value="GLYOXALASE FAMILY PROTEIN"/>
    <property type="match status" value="1"/>
</dbReference>
<accession>A0A7Y6QAS9</accession>
<reference evidence="2 3" key="1">
    <citation type="submission" date="2020-06" db="EMBL/GenBank/DDBJ databases">
        <authorList>
            <person name="Grouzdev D.S."/>
        </authorList>
    </citation>
    <scope>NUCLEOTIDE SEQUENCE [LARGE SCALE GENOMIC DNA]</scope>
    <source>
        <strain evidence="2 3">HO-A22</strain>
    </source>
</reference>
<feature type="domain" description="VOC" evidence="1">
    <location>
        <begin position="4"/>
        <end position="128"/>
    </location>
</feature>
<dbReference type="PROSITE" id="PS51819">
    <property type="entry name" value="VOC"/>
    <property type="match status" value="1"/>
</dbReference>
<dbReference type="SUPFAM" id="SSF54593">
    <property type="entry name" value="Glyoxalase/Bleomycin resistance protein/Dihydroxybiphenyl dioxygenase"/>
    <property type="match status" value="1"/>
</dbReference>
<dbReference type="Gene3D" id="3.10.180.10">
    <property type="entry name" value="2,3-Dihydroxybiphenyl 1,2-Dioxygenase, domain 1"/>
    <property type="match status" value="1"/>
</dbReference>
<dbReference type="Pfam" id="PF00903">
    <property type="entry name" value="Glyoxalase"/>
    <property type="match status" value="1"/>
</dbReference>
<evidence type="ECO:0000313" key="3">
    <source>
        <dbReference type="Proteomes" id="UP000520198"/>
    </source>
</evidence>
<organism evidence="2 3">
    <name type="scientific">Ensifer oleiphilus</name>
    <dbReference type="NCBI Taxonomy" id="2742698"/>
    <lineage>
        <taxon>Bacteria</taxon>
        <taxon>Pseudomonadati</taxon>
        <taxon>Pseudomonadota</taxon>
        <taxon>Alphaproteobacteria</taxon>
        <taxon>Hyphomicrobiales</taxon>
        <taxon>Rhizobiaceae</taxon>
        <taxon>Sinorhizobium/Ensifer group</taxon>
        <taxon>Ensifer</taxon>
    </lineage>
</organism>
<dbReference type="InterPro" id="IPR029068">
    <property type="entry name" value="Glyas_Bleomycin-R_OHBP_Dase"/>
</dbReference>
<sequence>MTATLGYSILYVADVVATVSFYEAAFGLKRKFVHESNLYAEMETGQTTLAFAGEAMAEMNGFAIRANRRTDLAAGFELVLIFADPHEAYRNAVAAGASPLKPPEEKPWGQIVGYVRDINGCLVEIASVMPS</sequence>
<dbReference type="AlphaFoldDB" id="A0A7Y6QAS9"/>
<gene>
    <name evidence="2" type="ORF">HT585_25495</name>
</gene>
<proteinExistence type="predicted"/>
<dbReference type="InterPro" id="IPR050383">
    <property type="entry name" value="GlyoxalaseI/FosfomycinResist"/>
</dbReference>
<name>A0A7Y6QAS9_9HYPH</name>
<dbReference type="InterPro" id="IPR037523">
    <property type="entry name" value="VOC_core"/>
</dbReference>
<comment type="caution">
    <text evidence="2">The sequence shown here is derived from an EMBL/GenBank/DDBJ whole genome shotgun (WGS) entry which is preliminary data.</text>
</comment>
<evidence type="ECO:0000259" key="1">
    <source>
        <dbReference type="PROSITE" id="PS51819"/>
    </source>
</evidence>